<protein>
    <recommendedName>
        <fullName evidence="3">NADP-dependent oxidoreductase domain-containing protein</fullName>
    </recommendedName>
</protein>
<dbReference type="Proteomes" id="UP000663860">
    <property type="component" value="Unassembled WGS sequence"/>
</dbReference>
<accession>A0A815EK91</accession>
<feature type="domain" description="NADP-dependent oxidoreductase" evidence="3">
    <location>
        <begin position="109"/>
        <end position="378"/>
    </location>
</feature>
<dbReference type="Pfam" id="PF00248">
    <property type="entry name" value="Aldo_ket_red"/>
    <property type="match status" value="2"/>
</dbReference>
<dbReference type="InterPro" id="IPR036812">
    <property type="entry name" value="NAD(P)_OxRdtase_dom_sf"/>
</dbReference>
<evidence type="ECO:0000256" key="2">
    <source>
        <dbReference type="ARBA" id="ARBA00038157"/>
    </source>
</evidence>
<dbReference type="AlphaFoldDB" id="A0A815EK91"/>
<keyword evidence="1" id="KW-0560">Oxidoreductase</keyword>
<proteinExistence type="inferred from homology"/>
<comment type="similarity">
    <text evidence="2">Belongs to the aldo/keto reductase family. Aldo/keto reductase 2 subfamily.</text>
</comment>
<evidence type="ECO:0000313" key="4">
    <source>
        <dbReference type="EMBL" id="CAF1311516.1"/>
    </source>
</evidence>
<dbReference type="Gene3D" id="3.20.20.100">
    <property type="entry name" value="NADP-dependent oxidoreductase domain"/>
    <property type="match status" value="2"/>
</dbReference>
<dbReference type="CDD" id="cd19075">
    <property type="entry name" value="AKR_AKR7A1-5"/>
    <property type="match status" value="1"/>
</dbReference>
<comment type="caution">
    <text evidence="4">The sequence shown here is derived from an EMBL/GenBank/DDBJ whole genome shotgun (WGS) entry which is preliminary data.</text>
</comment>
<sequence length="390" mass="44381">MSKVKRTFGTGSFNKKGEKFKTTEQVSQVLNILKENGIDELDTARLYGEGTSEELLGETSEFQAFTVSTKANPMISKLTKENITKQCDESLKAMKRSSVDIFYIHALKENGIDELDTARLYGEGTSEELLGETSEFQAFTVSTKANPMISKLTKENITKQCDESLKAMKRSSVDIFYIHAPDRETPFEETAQAINDLYQRGSFKRFGLSNFTAEEVQQMYDICKEKNYVLPSVYQGNYNPITRKNEQELFPLLRKLGICFYAYSPIAGGFLVKTPDQIKNTQANTRFDTSTWVGQYYAGLYCNETFFSALEVFQDRCKKLNIKPSEACYSWLLNHSLLKEGDAIILGASNLEQFHENLRDSRGVALNADIIQALEDLWKMVEKEAPKYHF</sequence>
<dbReference type="EMBL" id="CAJNOE010000693">
    <property type="protein sequence ID" value="CAF1311516.1"/>
    <property type="molecule type" value="Genomic_DNA"/>
</dbReference>
<feature type="domain" description="NADP-dependent oxidoreductase" evidence="3">
    <location>
        <begin position="8"/>
        <end position="108"/>
    </location>
</feature>
<evidence type="ECO:0000256" key="1">
    <source>
        <dbReference type="ARBA" id="ARBA00023002"/>
    </source>
</evidence>
<dbReference type="PANTHER" id="PTHR43364">
    <property type="entry name" value="NADH-SPECIFIC METHYLGLYOXAL REDUCTASE-RELATED"/>
    <property type="match status" value="1"/>
</dbReference>
<dbReference type="SUPFAM" id="SSF51430">
    <property type="entry name" value="NAD(P)-linked oxidoreductase"/>
    <property type="match status" value="2"/>
</dbReference>
<dbReference type="GO" id="GO:0016491">
    <property type="term" value="F:oxidoreductase activity"/>
    <property type="evidence" value="ECO:0007669"/>
    <property type="project" value="UniProtKB-KW"/>
</dbReference>
<gene>
    <name evidence="4" type="ORF">IZO911_LOCUS34633</name>
</gene>
<dbReference type="InterPro" id="IPR023210">
    <property type="entry name" value="NADP_OxRdtase_dom"/>
</dbReference>
<reference evidence="4" key="1">
    <citation type="submission" date="2021-02" db="EMBL/GenBank/DDBJ databases">
        <authorList>
            <person name="Nowell W R."/>
        </authorList>
    </citation>
    <scope>NUCLEOTIDE SEQUENCE</scope>
</reference>
<dbReference type="InterPro" id="IPR050523">
    <property type="entry name" value="AKR_Detox_Biosynth"/>
</dbReference>
<dbReference type="PANTHER" id="PTHR43364:SF4">
    <property type="entry name" value="NAD(P)-LINKED OXIDOREDUCTASE SUPERFAMILY PROTEIN"/>
    <property type="match status" value="1"/>
</dbReference>
<evidence type="ECO:0000313" key="5">
    <source>
        <dbReference type="Proteomes" id="UP000663860"/>
    </source>
</evidence>
<name>A0A815EK91_9BILA</name>
<organism evidence="4 5">
    <name type="scientific">Adineta steineri</name>
    <dbReference type="NCBI Taxonomy" id="433720"/>
    <lineage>
        <taxon>Eukaryota</taxon>
        <taxon>Metazoa</taxon>
        <taxon>Spiralia</taxon>
        <taxon>Gnathifera</taxon>
        <taxon>Rotifera</taxon>
        <taxon>Eurotatoria</taxon>
        <taxon>Bdelloidea</taxon>
        <taxon>Adinetida</taxon>
        <taxon>Adinetidae</taxon>
        <taxon>Adineta</taxon>
    </lineage>
</organism>
<evidence type="ECO:0000259" key="3">
    <source>
        <dbReference type="Pfam" id="PF00248"/>
    </source>
</evidence>